<dbReference type="Proteomes" id="UP000190951">
    <property type="component" value="Chromosome"/>
</dbReference>
<dbReference type="PANTHER" id="PTHR23019">
    <property type="entry name" value="NUCLEAR PORE MEMBRANE GLYCOPROTEIN GP210-RELATED"/>
    <property type="match status" value="1"/>
</dbReference>
<evidence type="ECO:0000313" key="2">
    <source>
        <dbReference type="Proteomes" id="UP000190951"/>
    </source>
</evidence>
<dbReference type="InterPro" id="IPR045197">
    <property type="entry name" value="NUP210-like"/>
</dbReference>
<dbReference type="Gene3D" id="2.60.40.1080">
    <property type="match status" value="3"/>
</dbReference>
<dbReference type="InterPro" id="IPR008964">
    <property type="entry name" value="Invasin/intimin_cell_adhesion"/>
</dbReference>
<accession>A0A1S8KXX0</accession>
<dbReference type="Pfam" id="PF02368">
    <property type="entry name" value="Big_2"/>
    <property type="match status" value="3"/>
</dbReference>
<sequence length="582" mass="62250">MNKKIKVSFLVFLIVILGCFTSVLAADNSDATEIGTTNLNGTAANSAKVGDQLFHPEIGWTRYDDTNSKMLFKGSFNDWPATVYYNGSTKYGIGTVLIKFYGSKFRILMSYNPDRSNSNFVTVDGTKVGQFNQIKDSLIPQALGFEKDDLTKGVHVVQIDLGNNSTLDAFDIDDSGYLIQLDKNLTLNKTSELLTVGQTDTLEQTIIPDNAPDKSVTWTSSDSSVATVDASGKVTAVKAGSANIIATTNDGSNLTSSCAITVKDPDTTISLNKTTDNLTVGTADTLNASVSPDNAASKGIAWTSSDPSIATVDASGKVTAVKAGSATITATTYDGKISSCAVTVKDPDTAISLNKTTDNLTVGATDTLSASITPDSAASKGIIWTSSDSSVATVDASGKVTAVKAGSATITAATYDGKTSSCTVTITAANTTINLTLFMQDSTIRQYTITNDEFTKFTNWYNLRANGGTLLDSYTFNIPGNSSLPATQETINFKEIESFEIISDSIPTADRTNTLTLLMKNSTIRQYSLNNDELNKFKHWYSLKANGGTLQSYYIFNVPADDFSPDRKDYVLFNNISSFQVQ</sequence>
<dbReference type="SUPFAM" id="SSF49373">
    <property type="entry name" value="Invasin/intimin cell-adhesion fragments"/>
    <property type="match status" value="3"/>
</dbReference>
<dbReference type="EMBL" id="CP096983">
    <property type="protein sequence ID" value="URZ13194.1"/>
    <property type="molecule type" value="Genomic_DNA"/>
</dbReference>
<dbReference type="RefSeq" id="WP_077850694.1">
    <property type="nucleotide sequence ID" value="NZ_CP096983.1"/>
</dbReference>
<dbReference type="STRING" id="84029.CROST_43790"/>
<organism evidence="1 2">
    <name type="scientific">Clostridium felsineum</name>
    <dbReference type="NCBI Taxonomy" id="36839"/>
    <lineage>
        <taxon>Bacteria</taxon>
        <taxon>Bacillati</taxon>
        <taxon>Bacillota</taxon>
        <taxon>Clostridia</taxon>
        <taxon>Eubacteriales</taxon>
        <taxon>Clostridiaceae</taxon>
        <taxon>Clostridium</taxon>
    </lineage>
</organism>
<keyword evidence="2" id="KW-1185">Reference proteome</keyword>
<protein>
    <submittedName>
        <fullName evidence="1">Uncharacterized protein</fullName>
    </submittedName>
</protein>
<dbReference type="PROSITE" id="PS51257">
    <property type="entry name" value="PROKAR_LIPOPROTEIN"/>
    <property type="match status" value="1"/>
</dbReference>
<dbReference type="KEGG" id="crw:CROST_039440"/>
<name>A0A1S8KXX0_9CLOT</name>
<gene>
    <name evidence="1" type="ORF">CROST_039440</name>
</gene>
<dbReference type="PANTHER" id="PTHR23019:SF0">
    <property type="entry name" value="NUCLEAR PORE MEMBRANE GLYCOPROTEIN 210"/>
    <property type="match status" value="1"/>
</dbReference>
<reference evidence="1 2" key="1">
    <citation type="submission" date="2022-04" db="EMBL/GenBank/DDBJ databases">
        <title>Genome sequence of C. roseum typestrain.</title>
        <authorList>
            <person name="Poehlein A."/>
            <person name="Schoch T."/>
            <person name="Duerre P."/>
            <person name="Daniel R."/>
        </authorList>
    </citation>
    <scope>NUCLEOTIDE SEQUENCE [LARGE SCALE GENOMIC DNA]</scope>
    <source>
        <strain evidence="1 2">DSM 7320</strain>
    </source>
</reference>
<dbReference type="SMART" id="SM00635">
    <property type="entry name" value="BID_2"/>
    <property type="match status" value="3"/>
</dbReference>
<evidence type="ECO:0000313" key="1">
    <source>
        <dbReference type="EMBL" id="URZ13194.1"/>
    </source>
</evidence>
<proteinExistence type="predicted"/>
<dbReference type="AlphaFoldDB" id="A0A1S8KXX0"/>
<dbReference type="InterPro" id="IPR003343">
    <property type="entry name" value="Big_2"/>
</dbReference>